<dbReference type="EMBL" id="JASCZI010060514">
    <property type="protein sequence ID" value="MED6133209.1"/>
    <property type="molecule type" value="Genomic_DNA"/>
</dbReference>
<keyword evidence="2" id="KW-0472">Membrane</keyword>
<dbReference type="Proteomes" id="UP001341840">
    <property type="component" value="Unassembled WGS sequence"/>
</dbReference>
<proteinExistence type="predicted"/>
<organism evidence="3 4">
    <name type="scientific">Stylosanthes scabra</name>
    <dbReference type="NCBI Taxonomy" id="79078"/>
    <lineage>
        <taxon>Eukaryota</taxon>
        <taxon>Viridiplantae</taxon>
        <taxon>Streptophyta</taxon>
        <taxon>Embryophyta</taxon>
        <taxon>Tracheophyta</taxon>
        <taxon>Spermatophyta</taxon>
        <taxon>Magnoliopsida</taxon>
        <taxon>eudicotyledons</taxon>
        <taxon>Gunneridae</taxon>
        <taxon>Pentapetalae</taxon>
        <taxon>rosids</taxon>
        <taxon>fabids</taxon>
        <taxon>Fabales</taxon>
        <taxon>Fabaceae</taxon>
        <taxon>Papilionoideae</taxon>
        <taxon>50 kb inversion clade</taxon>
        <taxon>dalbergioids sensu lato</taxon>
        <taxon>Dalbergieae</taxon>
        <taxon>Pterocarpus clade</taxon>
        <taxon>Stylosanthes</taxon>
    </lineage>
</organism>
<evidence type="ECO:0000256" key="1">
    <source>
        <dbReference type="SAM" id="MobiDB-lite"/>
    </source>
</evidence>
<feature type="region of interest" description="Disordered" evidence="1">
    <location>
        <begin position="71"/>
        <end position="90"/>
    </location>
</feature>
<protein>
    <recommendedName>
        <fullName evidence="5">Transposase</fullName>
    </recommendedName>
</protein>
<comment type="caution">
    <text evidence="3">The sequence shown here is derived from an EMBL/GenBank/DDBJ whole genome shotgun (WGS) entry which is preliminary data.</text>
</comment>
<name>A0ABU6SAC5_9FABA</name>
<feature type="transmembrane region" description="Helical" evidence="2">
    <location>
        <begin position="285"/>
        <end position="306"/>
    </location>
</feature>
<keyword evidence="2" id="KW-0812">Transmembrane</keyword>
<accession>A0ABU6SAC5</accession>
<dbReference type="Pfam" id="PF03004">
    <property type="entry name" value="Transposase_24"/>
    <property type="match status" value="1"/>
</dbReference>
<evidence type="ECO:0008006" key="5">
    <source>
        <dbReference type="Google" id="ProtNLM"/>
    </source>
</evidence>
<keyword evidence="4" id="KW-1185">Reference proteome</keyword>
<reference evidence="3 4" key="1">
    <citation type="journal article" date="2023" name="Plants (Basel)">
        <title>Bridging the Gap: Combining Genomics and Transcriptomics Approaches to Understand Stylosanthes scabra, an Orphan Legume from the Brazilian Caatinga.</title>
        <authorList>
            <person name="Ferreira-Neto J.R.C."/>
            <person name="da Silva M.D."/>
            <person name="Binneck E."/>
            <person name="de Melo N.F."/>
            <person name="da Silva R.H."/>
            <person name="de Melo A.L.T.M."/>
            <person name="Pandolfi V."/>
            <person name="Bustamante F.O."/>
            <person name="Brasileiro-Vidal A.C."/>
            <person name="Benko-Iseppon A.M."/>
        </authorList>
    </citation>
    <scope>NUCLEOTIDE SEQUENCE [LARGE SCALE GENOMIC DNA]</scope>
    <source>
        <tissue evidence="3">Leaves</tissue>
    </source>
</reference>
<feature type="compositionally biased region" description="Basic and acidic residues" evidence="1">
    <location>
        <begin position="1"/>
        <end position="15"/>
    </location>
</feature>
<feature type="compositionally biased region" description="Basic residues" evidence="1">
    <location>
        <begin position="18"/>
        <end position="28"/>
    </location>
</feature>
<gene>
    <name evidence="3" type="ORF">PIB30_026402</name>
</gene>
<dbReference type="InterPro" id="IPR004252">
    <property type="entry name" value="Probable_transposase_24"/>
</dbReference>
<sequence length="307" mass="34649">MTRGDRGRGRGDRGRGTGGRRGRPRKRTGIPLDLGDTKAETSTPALVTQTPVIPTPSLSDGLPAMRMIPTPGSRVQSSEMTGPIHSTRPLHRPLQGARIRPLPSQSRCHGLRLITLCRRERRRTSPWRRSSLDRRVASTFAMTAVTGKQEDDQDHVGLHELLQVVRAPVQHGTGSCGPFFVGPLAGYEHSIYEAWRMRSAMRLREMTHEIRNKGAPHGWIRDDLWTRLVEFWKQEDYKKLTHTNKRNRASETGGSLHTGGSTTYEATRERMALELGRAPTHSEVFANYAFMSLNLFMICCLIFQSWM</sequence>
<feature type="region of interest" description="Disordered" evidence="1">
    <location>
        <begin position="1"/>
        <end position="41"/>
    </location>
</feature>
<evidence type="ECO:0000256" key="2">
    <source>
        <dbReference type="SAM" id="Phobius"/>
    </source>
</evidence>
<evidence type="ECO:0000313" key="4">
    <source>
        <dbReference type="Proteomes" id="UP001341840"/>
    </source>
</evidence>
<evidence type="ECO:0000313" key="3">
    <source>
        <dbReference type="EMBL" id="MED6133209.1"/>
    </source>
</evidence>
<keyword evidence="2" id="KW-1133">Transmembrane helix</keyword>